<gene>
    <name evidence="3" type="ORF">AV656_07605</name>
</gene>
<protein>
    <submittedName>
        <fullName evidence="3">2-hydroxymuconic semialdehyde hydrolase</fullName>
    </submittedName>
</protein>
<dbReference type="EMBL" id="LQNT01000009">
    <property type="protein sequence ID" value="KZE38760.1"/>
    <property type="molecule type" value="Genomic_DNA"/>
</dbReference>
<evidence type="ECO:0000259" key="2">
    <source>
        <dbReference type="Pfam" id="PF12697"/>
    </source>
</evidence>
<comment type="caution">
    <text evidence="3">The sequence shown here is derived from an EMBL/GenBank/DDBJ whole genome shotgun (WGS) entry which is preliminary data.</text>
</comment>
<dbReference type="GO" id="GO:0016020">
    <property type="term" value="C:membrane"/>
    <property type="evidence" value="ECO:0007669"/>
    <property type="project" value="TreeGrafter"/>
</dbReference>
<evidence type="ECO:0000313" key="3">
    <source>
        <dbReference type="EMBL" id="KZE38760.1"/>
    </source>
</evidence>
<proteinExistence type="predicted"/>
<dbReference type="InterPro" id="IPR000073">
    <property type="entry name" value="AB_hydrolase_1"/>
</dbReference>
<dbReference type="Gene3D" id="3.40.50.1820">
    <property type="entry name" value="alpha/beta hydrolase"/>
    <property type="match status" value="1"/>
</dbReference>
<dbReference type="InterPro" id="IPR029058">
    <property type="entry name" value="AB_hydrolase_fold"/>
</dbReference>
<dbReference type="GO" id="GO:0016787">
    <property type="term" value="F:hydrolase activity"/>
    <property type="evidence" value="ECO:0007669"/>
    <property type="project" value="UniProtKB-KW"/>
</dbReference>
<feature type="domain" description="AB hydrolase-1" evidence="2">
    <location>
        <begin position="28"/>
        <end position="272"/>
    </location>
</feature>
<dbReference type="SUPFAM" id="SSF53474">
    <property type="entry name" value="alpha/beta-Hydrolases"/>
    <property type="match status" value="1"/>
</dbReference>
<dbReference type="PANTHER" id="PTHR43798:SF31">
    <property type="entry name" value="AB HYDROLASE SUPERFAMILY PROTEIN YCLE"/>
    <property type="match status" value="1"/>
</dbReference>
<keyword evidence="1 3" id="KW-0378">Hydrolase</keyword>
<reference evidence="3 4" key="1">
    <citation type="submission" date="2016-01" db="EMBL/GenBank/DDBJ databases">
        <title>Whole genome sequencing of Bhargavaea cecembensis T14.</title>
        <authorList>
            <person name="Hong K.W."/>
        </authorList>
    </citation>
    <scope>NUCLEOTIDE SEQUENCE [LARGE SCALE GENOMIC DNA]</scope>
    <source>
        <strain evidence="3 4">T14</strain>
    </source>
</reference>
<organism evidence="3 4">
    <name type="scientific">Bhargavaea cecembensis</name>
    <dbReference type="NCBI Taxonomy" id="394098"/>
    <lineage>
        <taxon>Bacteria</taxon>
        <taxon>Bacillati</taxon>
        <taxon>Bacillota</taxon>
        <taxon>Bacilli</taxon>
        <taxon>Bacillales</taxon>
        <taxon>Caryophanaceae</taxon>
        <taxon>Bhargavaea</taxon>
    </lineage>
</organism>
<sequence length="286" mass="32758">MSYSIKELKTEGFTTSYCHAGEEHDETIIFLHGSGPGANGESNWRYILPRFSLKYQVIAPDFVGFGKTELPEDTNLTFWQWTTLRVKQILQLMDHHGIEKAHLVGNSMGGFIALSALMHSGDRFDKITLMGSGGAGPISTSPPIEIVRMTNFFKDPTIEAFRNLVTWFLYDESVIGDSLEEIVRLRYQNIMKPEVRELYPKLFPQSPLELAIPVSALRRIKQDVLILHGYEDQFVPKEASLFLMEHIPKAELVMVKECGHWFQIEKEDRFVEYVDQFIGAREKVNV</sequence>
<evidence type="ECO:0000256" key="1">
    <source>
        <dbReference type="ARBA" id="ARBA00022801"/>
    </source>
</evidence>
<dbReference type="OrthoDB" id="9773293at2"/>
<dbReference type="AlphaFoldDB" id="A0A161ST05"/>
<dbReference type="Proteomes" id="UP000076490">
    <property type="component" value="Unassembled WGS sequence"/>
</dbReference>
<evidence type="ECO:0000313" key="4">
    <source>
        <dbReference type="Proteomes" id="UP000076490"/>
    </source>
</evidence>
<dbReference type="Pfam" id="PF12697">
    <property type="entry name" value="Abhydrolase_6"/>
    <property type="match status" value="1"/>
</dbReference>
<dbReference type="PRINTS" id="PR00111">
    <property type="entry name" value="ABHYDROLASE"/>
</dbReference>
<name>A0A161ST05_9BACL</name>
<dbReference type="InterPro" id="IPR050266">
    <property type="entry name" value="AB_hydrolase_sf"/>
</dbReference>
<dbReference type="RefSeq" id="WP_063180608.1">
    <property type="nucleotide sequence ID" value="NZ_LQNT01000009.1"/>
</dbReference>
<accession>A0A161ST05</accession>
<dbReference type="PANTHER" id="PTHR43798">
    <property type="entry name" value="MONOACYLGLYCEROL LIPASE"/>
    <property type="match status" value="1"/>
</dbReference>